<dbReference type="EC" id="2.7.13.3" evidence="3"/>
<evidence type="ECO:0000256" key="5">
    <source>
        <dbReference type="ARBA" id="ARBA00022679"/>
    </source>
</evidence>
<keyword evidence="6 10" id="KW-0812">Transmembrane</keyword>
<dbReference type="SUPFAM" id="SSF47384">
    <property type="entry name" value="Homodimeric domain of signal transducing histidine kinase"/>
    <property type="match status" value="1"/>
</dbReference>
<dbReference type="PANTHER" id="PTHR45436">
    <property type="entry name" value="SENSOR HISTIDINE KINASE YKOH"/>
    <property type="match status" value="1"/>
</dbReference>
<evidence type="ECO:0000256" key="1">
    <source>
        <dbReference type="ARBA" id="ARBA00000085"/>
    </source>
</evidence>
<keyword evidence="5" id="KW-0808">Transferase</keyword>
<comment type="subcellular location">
    <subcellularLocation>
        <location evidence="2">Membrane</location>
    </subcellularLocation>
</comment>
<evidence type="ECO:0000313" key="12">
    <source>
        <dbReference type="EMBL" id="RVQ67071.1"/>
    </source>
</evidence>
<keyword evidence="7 12" id="KW-0418">Kinase</keyword>
<dbReference type="GO" id="GO:0000155">
    <property type="term" value="F:phosphorelay sensor kinase activity"/>
    <property type="evidence" value="ECO:0007669"/>
    <property type="project" value="InterPro"/>
</dbReference>
<dbReference type="SMART" id="SM00387">
    <property type="entry name" value="HATPase_c"/>
    <property type="match status" value="1"/>
</dbReference>
<evidence type="ECO:0000256" key="2">
    <source>
        <dbReference type="ARBA" id="ARBA00004370"/>
    </source>
</evidence>
<dbReference type="InterPro" id="IPR036097">
    <property type="entry name" value="HisK_dim/P_sf"/>
</dbReference>
<feature type="domain" description="Histidine kinase" evidence="11">
    <location>
        <begin position="238"/>
        <end position="450"/>
    </location>
</feature>
<dbReference type="RefSeq" id="WP_127612580.1">
    <property type="nucleotide sequence ID" value="NZ_RXOL01000003.1"/>
</dbReference>
<protein>
    <recommendedName>
        <fullName evidence="3">histidine kinase</fullName>
        <ecNumber evidence="3">2.7.13.3</ecNumber>
    </recommendedName>
</protein>
<dbReference type="AlphaFoldDB" id="A0A437GY20"/>
<dbReference type="EMBL" id="RXOL01000003">
    <property type="protein sequence ID" value="RVQ67071.1"/>
    <property type="molecule type" value="Genomic_DNA"/>
</dbReference>
<dbReference type="InterPro" id="IPR005467">
    <property type="entry name" value="His_kinase_dom"/>
</dbReference>
<evidence type="ECO:0000313" key="13">
    <source>
        <dbReference type="Proteomes" id="UP000283003"/>
    </source>
</evidence>
<evidence type="ECO:0000256" key="6">
    <source>
        <dbReference type="ARBA" id="ARBA00022692"/>
    </source>
</evidence>
<evidence type="ECO:0000256" key="9">
    <source>
        <dbReference type="ARBA" id="ARBA00023136"/>
    </source>
</evidence>
<accession>A0A437GY20</accession>
<dbReference type="GO" id="GO:0005886">
    <property type="term" value="C:plasma membrane"/>
    <property type="evidence" value="ECO:0007669"/>
    <property type="project" value="TreeGrafter"/>
</dbReference>
<feature type="transmembrane region" description="Helical" evidence="10">
    <location>
        <begin position="153"/>
        <end position="172"/>
    </location>
</feature>
<evidence type="ECO:0000256" key="7">
    <source>
        <dbReference type="ARBA" id="ARBA00022777"/>
    </source>
</evidence>
<keyword evidence="9 10" id="KW-0472">Membrane</keyword>
<comment type="caution">
    <text evidence="12">The sequence shown here is derived from an EMBL/GenBank/DDBJ whole genome shotgun (WGS) entry which is preliminary data.</text>
</comment>
<dbReference type="InterPro" id="IPR050428">
    <property type="entry name" value="TCS_sensor_his_kinase"/>
</dbReference>
<dbReference type="PRINTS" id="PR00344">
    <property type="entry name" value="BCTRLSENSOR"/>
</dbReference>
<gene>
    <name evidence="12" type="ORF">EKN06_09065</name>
</gene>
<keyword evidence="4" id="KW-0597">Phosphoprotein</keyword>
<name>A0A437GY20_9SPHN</name>
<dbReference type="SUPFAM" id="SSF55874">
    <property type="entry name" value="ATPase domain of HSP90 chaperone/DNA topoisomerase II/histidine kinase"/>
    <property type="match status" value="1"/>
</dbReference>
<dbReference type="InterPro" id="IPR003594">
    <property type="entry name" value="HATPase_dom"/>
</dbReference>
<evidence type="ECO:0000259" key="11">
    <source>
        <dbReference type="PROSITE" id="PS50109"/>
    </source>
</evidence>
<evidence type="ECO:0000256" key="8">
    <source>
        <dbReference type="ARBA" id="ARBA00022989"/>
    </source>
</evidence>
<dbReference type="Pfam" id="PF02518">
    <property type="entry name" value="HATPase_c"/>
    <property type="match status" value="1"/>
</dbReference>
<comment type="catalytic activity">
    <reaction evidence="1">
        <text>ATP + protein L-histidine = ADP + protein N-phospho-L-histidine.</text>
        <dbReference type="EC" id="2.7.13.3"/>
    </reaction>
</comment>
<dbReference type="Gene3D" id="3.30.565.10">
    <property type="entry name" value="Histidine kinase-like ATPase, C-terminal domain"/>
    <property type="match status" value="1"/>
</dbReference>
<dbReference type="CDD" id="cd00075">
    <property type="entry name" value="HATPase"/>
    <property type="match status" value="1"/>
</dbReference>
<keyword evidence="13" id="KW-1185">Reference proteome</keyword>
<dbReference type="Proteomes" id="UP000283003">
    <property type="component" value="Unassembled WGS sequence"/>
</dbReference>
<proteinExistence type="predicted"/>
<dbReference type="OrthoDB" id="9815202at2"/>
<dbReference type="Gene3D" id="6.10.340.10">
    <property type="match status" value="1"/>
</dbReference>
<evidence type="ECO:0000256" key="3">
    <source>
        <dbReference type="ARBA" id="ARBA00012438"/>
    </source>
</evidence>
<dbReference type="PROSITE" id="PS50109">
    <property type="entry name" value="HIS_KIN"/>
    <property type="match status" value="1"/>
</dbReference>
<dbReference type="InterPro" id="IPR004358">
    <property type="entry name" value="Sig_transdc_His_kin-like_C"/>
</dbReference>
<dbReference type="PANTHER" id="PTHR45436:SF8">
    <property type="entry name" value="HISTIDINE KINASE"/>
    <property type="match status" value="1"/>
</dbReference>
<organism evidence="12 13">
    <name type="scientific">Croceicoccus ponticola</name>
    <dbReference type="NCBI Taxonomy" id="2217664"/>
    <lineage>
        <taxon>Bacteria</taxon>
        <taxon>Pseudomonadati</taxon>
        <taxon>Pseudomonadota</taxon>
        <taxon>Alphaproteobacteria</taxon>
        <taxon>Sphingomonadales</taxon>
        <taxon>Erythrobacteraceae</taxon>
        <taxon>Croceicoccus</taxon>
    </lineage>
</organism>
<evidence type="ECO:0000256" key="4">
    <source>
        <dbReference type="ARBA" id="ARBA00022553"/>
    </source>
</evidence>
<reference evidence="12 13" key="1">
    <citation type="submission" date="2018-12" db="EMBL/GenBank/DDBJ databases">
        <title>Croceicoccus ponticola sp. nov., a lipolytic bacterium isolated from seawater.</title>
        <authorList>
            <person name="Yoon J.-H."/>
        </authorList>
    </citation>
    <scope>NUCLEOTIDE SEQUENCE [LARGE SCALE GENOMIC DNA]</scope>
    <source>
        <strain evidence="12 13">GM-16</strain>
    </source>
</reference>
<feature type="transmembrane region" description="Helical" evidence="10">
    <location>
        <begin position="14"/>
        <end position="35"/>
    </location>
</feature>
<sequence length="453" mass="48841">MTQVHLLDSIFTRLVAWSIAVCTAVVLILGTLVGAKFEQLSVDMQEAAVNADMATLLDAYRDGGQASLASRIDERLNFRTPSGNAPHYLLVAADGRRVAGDLTDWPGIDTGEMTAIPLPDGSYVHARAVDLPAGQRLLVARESAMDEMVLNEIGIAFVIGGLFVVLAVGVAGRITAGRLSKRVGRINAAFKNPDERRLERLDRDRNAQDEIGELTRHSSEALQRLNRLVDAHRDTLDQIAHEMRTPLMHLDARLLRAIRTAPDDAAAQGLVDARGDIRTVIATLESLLDISHSEANRGDPRGLEPVDLSAMIENIADLYAGSAEETGHRFEVDIAPGVTVRGEEMQLTRLVTNLLDNAFKYTQSGGTVCVELVAEGPVLTVADTGPGVPVEDRDRIFERFIRAKGNHGASGGSGLGLALARAIARRHGLVLRLKPTLRGACFEVRPESTVDAG</sequence>
<keyword evidence="8 10" id="KW-1133">Transmembrane helix</keyword>
<dbReference type="InterPro" id="IPR036890">
    <property type="entry name" value="HATPase_C_sf"/>
</dbReference>
<evidence type="ECO:0000256" key="10">
    <source>
        <dbReference type="SAM" id="Phobius"/>
    </source>
</evidence>